<dbReference type="Pfam" id="PF02361">
    <property type="entry name" value="CbiQ"/>
    <property type="match status" value="1"/>
</dbReference>
<evidence type="ECO:0000313" key="7">
    <source>
        <dbReference type="EMBL" id="OXZ38139.1"/>
    </source>
</evidence>
<keyword evidence="3 6" id="KW-0812">Transmembrane</keyword>
<dbReference type="GeneID" id="83861778"/>
<evidence type="ECO:0000313" key="10">
    <source>
        <dbReference type="Proteomes" id="UP000502899"/>
    </source>
</evidence>
<name>A0A233W0F8_FINMA</name>
<dbReference type="EMBL" id="NDYI01000013">
    <property type="protein sequence ID" value="OXZ38139.1"/>
    <property type="molecule type" value="Genomic_DNA"/>
</dbReference>
<feature type="transmembrane region" description="Helical" evidence="6">
    <location>
        <begin position="7"/>
        <end position="25"/>
    </location>
</feature>
<dbReference type="RefSeq" id="WP_002836640.1">
    <property type="nucleotide sequence ID" value="NZ_CP054000.1"/>
</dbReference>
<gene>
    <name evidence="7" type="ORF">B9N56_04665</name>
    <name evidence="8" type="ORF">FOC70_07200</name>
</gene>
<dbReference type="PANTHER" id="PTHR34857">
    <property type="entry name" value="SLL0384 PROTEIN"/>
    <property type="match status" value="1"/>
</dbReference>
<evidence type="ECO:0000313" key="8">
    <source>
        <dbReference type="EMBL" id="QKH80142.1"/>
    </source>
</evidence>
<dbReference type="AlphaFoldDB" id="A0A233W0F8"/>
<evidence type="ECO:0000256" key="5">
    <source>
        <dbReference type="ARBA" id="ARBA00023136"/>
    </source>
</evidence>
<keyword evidence="2" id="KW-1003">Cell membrane</keyword>
<keyword evidence="5 6" id="KW-0472">Membrane</keyword>
<reference evidence="7" key="1">
    <citation type="journal article" date="2017" name="J. Clin. Microbiol.">
        <title>Finegoldia magna Isolated from Orthopedic Joint Implant-Associated Infections.</title>
        <authorList>
            <person name="Soderquist B."/>
            <person name="Bjorklund S."/>
            <person name="Hellmark B."/>
            <person name="Jensen A."/>
            <person name="Bruggemann H."/>
        </authorList>
    </citation>
    <scope>NUCLEOTIDE SEQUENCE</scope>
    <source>
        <strain evidence="7">08T492</strain>
    </source>
</reference>
<dbReference type="InterPro" id="IPR051611">
    <property type="entry name" value="ECF_transporter_component"/>
</dbReference>
<evidence type="ECO:0000256" key="2">
    <source>
        <dbReference type="ARBA" id="ARBA00022475"/>
    </source>
</evidence>
<evidence type="ECO:0000256" key="3">
    <source>
        <dbReference type="ARBA" id="ARBA00022692"/>
    </source>
</evidence>
<reference evidence="9" key="2">
    <citation type="submission" date="2017-04" db="EMBL/GenBank/DDBJ databases">
        <title>Finegoldia magna isolated from orthopedic joint implant-associated infections.</title>
        <authorList>
            <person name="Bjorklund S."/>
            <person name="Bruggemann H."/>
            <person name="Jensen A."/>
            <person name="Hellmark B."/>
            <person name="Soderquist B."/>
        </authorList>
    </citation>
    <scope>NUCLEOTIDE SEQUENCE [LARGE SCALE GENOMIC DNA]</scope>
    <source>
        <strain evidence="9">08T492</strain>
    </source>
</reference>
<evidence type="ECO:0000313" key="9">
    <source>
        <dbReference type="Proteomes" id="UP000215361"/>
    </source>
</evidence>
<dbReference type="CDD" id="cd16914">
    <property type="entry name" value="EcfT"/>
    <property type="match status" value="1"/>
</dbReference>
<dbReference type="GO" id="GO:0005886">
    <property type="term" value="C:plasma membrane"/>
    <property type="evidence" value="ECO:0007669"/>
    <property type="project" value="UniProtKB-ARBA"/>
</dbReference>
<accession>A0A233W0F8</accession>
<reference evidence="8 10" key="3">
    <citation type="submission" date="2020-05" db="EMBL/GenBank/DDBJ databases">
        <title>FDA dAtabase for Regulatory Grade micrObial Sequences (FDA-ARGOS): Supporting development and validation of Infectious Disease Dx tests.</title>
        <authorList>
            <person name="Pederson C."/>
            <person name="Tallon L."/>
            <person name="Sadzewicz L."/>
            <person name="Zhao X."/>
            <person name="Vavikolanu K."/>
            <person name="Mehta A."/>
            <person name="Aluvathingal J."/>
            <person name="Nadendla S."/>
            <person name="Myers T."/>
            <person name="Yan Y."/>
            <person name="Sichtig H."/>
        </authorList>
    </citation>
    <scope>NUCLEOTIDE SEQUENCE [LARGE SCALE GENOMIC DNA]</scope>
    <source>
        <strain evidence="8 10">FDAARGOS_764</strain>
    </source>
</reference>
<dbReference type="EMBL" id="CP054000">
    <property type="protein sequence ID" value="QKH80142.1"/>
    <property type="molecule type" value="Genomic_DNA"/>
</dbReference>
<protein>
    <submittedName>
        <fullName evidence="7">Cobalt ABC transporter permease</fullName>
    </submittedName>
    <submittedName>
        <fullName evidence="8">Energy-coupling factor transporter transmembrane protein EcfT</fullName>
    </submittedName>
</protein>
<feature type="transmembrane region" description="Helical" evidence="6">
    <location>
        <begin position="76"/>
        <end position="93"/>
    </location>
</feature>
<sequence length="233" mass="26825">MIRIDFRAKLFLMMVISFIMTIGNIQSLNPIYYVLICMLPTFLLFLSGHIKSGIKSIILFIILNIIEINIRELNDSIILSLIHIVIIIIKRVFAPMVMGNYIILTTSVGEAICSLKKVKCPDQIAIPVAVMVRYFYATRIEYRQIKQAIYLRGISFRKFLKNPILLIEYRIIPLLMTLSNSADELTVASLTKGLAVNQNRSNIREAKLTFADYLIFFVSILVLFFYIRGRKYA</sequence>
<evidence type="ECO:0000256" key="1">
    <source>
        <dbReference type="ARBA" id="ARBA00004141"/>
    </source>
</evidence>
<dbReference type="Proteomes" id="UP000215361">
    <property type="component" value="Unassembled WGS sequence"/>
</dbReference>
<dbReference type="Proteomes" id="UP000502899">
    <property type="component" value="Chromosome"/>
</dbReference>
<proteinExistence type="predicted"/>
<feature type="transmembrane region" description="Helical" evidence="6">
    <location>
        <begin position="210"/>
        <end position="227"/>
    </location>
</feature>
<dbReference type="InterPro" id="IPR003339">
    <property type="entry name" value="ABC/ECF_trnsptr_transmembrane"/>
</dbReference>
<evidence type="ECO:0000256" key="4">
    <source>
        <dbReference type="ARBA" id="ARBA00022989"/>
    </source>
</evidence>
<comment type="subcellular location">
    <subcellularLocation>
        <location evidence="1">Membrane</location>
        <topology evidence="1">Multi-pass membrane protein</topology>
    </subcellularLocation>
</comment>
<dbReference type="PANTHER" id="PTHR34857:SF2">
    <property type="entry name" value="SLL0384 PROTEIN"/>
    <property type="match status" value="1"/>
</dbReference>
<keyword evidence="4 6" id="KW-1133">Transmembrane helix</keyword>
<evidence type="ECO:0000256" key="6">
    <source>
        <dbReference type="SAM" id="Phobius"/>
    </source>
</evidence>
<organism evidence="7 9">
    <name type="scientific">Finegoldia magna</name>
    <name type="common">Peptostreptococcus magnus</name>
    <dbReference type="NCBI Taxonomy" id="1260"/>
    <lineage>
        <taxon>Bacteria</taxon>
        <taxon>Bacillati</taxon>
        <taxon>Bacillota</taxon>
        <taxon>Tissierellia</taxon>
        <taxon>Tissierellales</taxon>
        <taxon>Peptoniphilaceae</taxon>
        <taxon>Finegoldia</taxon>
    </lineage>
</organism>